<organism evidence="2 3">
    <name type="scientific">Solanum tuberosum</name>
    <name type="common">Potato</name>
    <dbReference type="NCBI Taxonomy" id="4113"/>
    <lineage>
        <taxon>Eukaryota</taxon>
        <taxon>Viridiplantae</taxon>
        <taxon>Streptophyta</taxon>
        <taxon>Embryophyta</taxon>
        <taxon>Tracheophyta</taxon>
        <taxon>Spermatophyta</taxon>
        <taxon>Magnoliopsida</taxon>
        <taxon>eudicotyledons</taxon>
        <taxon>Gunneridae</taxon>
        <taxon>Pentapetalae</taxon>
        <taxon>asterids</taxon>
        <taxon>lamiids</taxon>
        <taxon>Solanales</taxon>
        <taxon>Solanaceae</taxon>
        <taxon>Solanoideae</taxon>
        <taxon>Solaneae</taxon>
        <taxon>Solanum</taxon>
    </lineage>
</organism>
<reference evidence="2 3" key="1">
    <citation type="journal article" date="2021" name="bioRxiv">
        <title>Chromosome-scale and haplotype-resolved genome assembly of a tetraploid potato cultivar.</title>
        <authorList>
            <person name="Sun H."/>
            <person name="Jiao W.-B."/>
            <person name="Krause K."/>
            <person name="Campoy J.A."/>
            <person name="Goel M."/>
            <person name="Folz-Donahue K."/>
            <person name="Kukat C."/>
            <person name="Huettel B."/>
            <person name="Schneeberger K."/>
        </authorList>
    </citation>
    <scope>NUCLEOTIDE SEQUENCE [LARGE SCALE GENOMIC DNA]</scope>
    <source>
        <strain evidence="2">SolTubOtavaFocal</strain>
        <tissue evidence="2">Leaves</tissue>
    </source>
</reference>
<proteinExistence type="predicted"/>
<accession>A0ABQ7TT47</accession>
<gene>
    <name evidence="2" type="ORF">KY290_036360</name>
</gene>
<dbReference type="Proteomes" id="UP000826656">
    <property type="component" value="Unassembled WGS sequence"/>
</dbReference>
<keyword evidence="3" id="KW-1185">Reference proteome</keyword>
<name>A0ABQ7TT47_SOLTU</name>
<sequence length="106" mass="11815">MINNKEQNNPSLDKSGNEDPISFAGDGATPELLVCVVGREYSSLEGKRVFEGLELMLLRSGFPVDFRRRRRFGCHQWRSGSVGLIGLCLRLDFAGKGNRVATGKWK</sequence>
<evidence type="ECO:0000256" key="1">
    <source>
        <dbReference type="SAM" id="MobiDB-lite"/>
    </source>
</evidence>
<comment type="caution">
    <text evidence="2">The sequence shown here is derived from an EMBL/GenBank/DDBJ whole genome shotgun (WGS) entry which is preliminary data.</text>
</comment>
<feature type="region of interest" description="Disordered" evidence="1">
    <location>
        <begin position="1"/>
        <end position="24"/>
    </location>
</feature>
<dbReference type="EMBL" id="JAIVGD010000028">
    <property type="protein sequence ID" value="KAH0737655.1"/>
    <property type="molecule type" value="Genomic_DNA"/>
</dbReference>
<evidence type="ECO:0000313" key="2">
    <source>
        <dbReference type="EMBL" id="KAH0737655.1"/>
    </source>
</evidence>
<evidence type="ECO:0000313" key="3">
    <source>
        <dbReference type="Proteomes" id="UP000826656"/>
    </source>
</evidence>
<feature type="compositionally biased region" description="Polar residues" evidence="1">
    <location>
        <begin position="1"/>
        <end position="14"/>
    </location>
</feature>
<protein>
    <submittedName>
        <fullName evidence="2">Uncharacterized protein</fullName>
    </submittedName>
</protein>